<evidence type="ECO:0000256" key="1">
    <source>
        <dbReference type="ARBA" id="ARBA00022659"/>
    </source>
</evidence>
<feature type="domain" description="Sushi" evidence="6">
    <location>
        <begin position="385"/>
        <end position="442"/>
    </location>
</feature>
<dbReference type="GeneTree" id="ENSGT00940000154386"/>
<dbReference type="InterPro" id="IPR051503">
    <property type="entry name" value="ComplSys_Reg/VirEntry_Med"/>
</dbReference>
<dbReference type="Bgee" id="ENSOANG00000007875">
    <property type="expression patterns" value="Expressed in liver and 3 other cell types or tissues"/>
</dbReference>
<feature type="domain" description="Sushi" evidence="6">
    <location>
        <begin position="262"/>
        <end position="320"/>
    </location>
</feature>
<dbReference type="GO" id="GO:0001851">
    <property type="term" value="F:complement component C3b binding"/>
    <property type="evidence" value="ECO:0000318"/>
    <property type="project" value="GO_Central"/>
</dbReference>
<feature type="disulfide bond" evidence="4">
    <location>
        <begin position="446"/>
        <end position="489"/>
    </location>
</feature>
<evidence type="ECO:0000256" key="3">
    <source>
        <dbReference type="ARBA" id="ARBA00023157"/>
    </source>
</evidence>
<protein>
    <recommendedName>
        <fullName evidence="6">Sushi domain-containing protein</fullName>
    </recommendedName>
</protein>
<feature type="domain" description="Sushi" evidence="6">
    <location>
        <begin position="143"/>
        <end position="201"/>
    </location>
</feature>
<evidence type="ECO:0000256" key="5">
    <source>
        <dbReference type="SAM" id="SignalP"/>
    </source>
</evidence>
<reference evidence="7" key="2">
    <citation type="submission" date="2025-09" db="UniProtKB">
        <authorList>
            <consortium name="Ensembl"/>
        </authorList>
    </citation>
    <scope>IDENTIFICATION</scope>
    <source>
        <strain evidence="7">Glennie</strain>
    </source>
</reference>
<dbReference type="OMA" id="GNNMITC"/>
<dbReference type="InterPro" id="IPR035976">
    <property type="entry name" value="Sushi/SCR/CCP_sf"/>
</dbReference>
<dbReference type="PROSITE" id="PS50923">
    <property type="entry name" value="SUSHI"/>
    <property type="match status" value="6"/>
</dbReference>
<evidence type="ECO:0000259" key="6">
    <source>
        <dbReference type="PROSITE" id="PS50923"/>
    </source>
</evidence>
<dbReference type="Ensembl" id="ENSOANT00000012542.4">
    <property type="protein sequence ID" value="ENSOANP00000012540.3"/>
    <property type="gene ID" value="ENSOANG00000007875.4"/>
</dbReference>
<dbReference type="InParanoid" id="F7E7N4"/>
<keyword evidence="1 4" id="KW-0768">Sushi</keyword>
<dbReference type="HOGENOM" id="CLU_020107_6_0_1"/>
<dbReference type="PANTHER" id="PTHR45785">
    <property type="entry name" value="COMPLEMENT FACTOR H-RELATED"/>
    <property type="match status" value="1"/>
</dbReference>
<dbReference type="CDD" id="cd00033">
    <property type="entry name" value="CCP"/>
    <property type="match status" value="7"/>
</dbReference>
<proteinExistence type="predicted"/>
<evidence type="ECO:0000256" key="2">
    <source>
        <dbReference type="ARBA" id="ARBA00022729"/>
    </source>
</evidence>
<dbReference type="FunFam" id="2.10.70.10:FF:000026">
    <property type="entry name" value="Complement inhibitory factor H"/>
    <property type="match status" value="2"/>
</dbReference>
<evidence type="ECO:0000313" key="7">
    <source>
        <dbReference type="Ensembl" id="ENSOANP00000012540.3"/>
    </source>
</evidence>
<feature type="domain" description="Sushi" evidence="6">
    <location>
        <begin position="444"/>
        <end position="502"/>
    </location>
</feature>
<feature type="signal peptide" evidence="5">
    <location>
        <begin position="1"/>
        <end position="18"/>
    </location>
</feature>
<keyword evidence="3 4" id="KW-1015">Disulfide bond</keyword>
<feature type="domain" description="Sushi" evidence="6">
    <location>
        <begin position="325"/>
        <end position="382"/>
    </location>
</feature>
<dbReference type="GO" id="GO:0005615">
    <property type="term" value="C:extracellular space"/>
    <property type="evidence" value="ECO:0000318"/>
    <property type="project" value="GO_Central"/>
</dbReference>
<dbReference type="Pfam" id="PF00084">
    <property type="entry name" value="Sushi"/>
    <property type="match status" value="8"/>
</dbReference>
<dbReference type="GO" id="GO:0006956">
    <property type="term" value="P:complement activation"/>
    <property type="evidence" value="ECO:0000318"/>
    <property type="project" value="GO_Central"/>
</dbReference>
<dbReference type="FunCoup" id="F7E7N4">
    <property type="interactions" value="104"/>
</dbReference>
<name>F7E7N4_ORNAN</name>
<dbReference type="Gene3D" id="2.10.70.10">
    <property type="entry name" value="Complement Module, domain 1"/>
    <property type="match status" value="9"/>
</dbReference>
<dbReference type="SUPFAM" id="SSF57535">
    <property type="entry name" value="Complement control module/SCR domain"/>
    <property type="match status" value="9"/>
</dbReference>
<feature type="chain" id="PRO_5028423481" description="Sushi domain-containing protein" evidence="5">
    <location>
        <begin position="19"/>
        <end position="575"/>
    </location>
</feature>
<accession>F7E7N4</accession>
<dbReference type="PANTHER" id="PTHR45785:SF7">
    <property type="entry name" value="COMPLEMENT FACTOR H"/>
    <property type="match status" value="1"/>
</dbReference>
<comment type="caution">
    <text evidence="4">Lacks conserved residue(s) required for the propagation of feature annotation.</text>
</comment>
<dbReference type="AlphaFoldDB" id="F7E7N4"/>
<sequence length="575" mass="64654">MFFQLYTSINVLIHVVCSLSISGNCKKLYINNGHFSETNESYNVNEIAQYRCIEGYTTPEGTESGELKCLQKGWSVQPICIKTCKRPEFRNARYEGNEILFQLNSELEYDCLDGYIRREGRSTTDSIVCGEDGWSHIPECHEIECDIPDLTPNIRAINGKDKYKVGDVLSFICQNRQKRVGPDSIQCYHFGWSPDPPTCQEVVKPCGPLPTLANGKSNKKTEKRAYRHGEVVEYKCDAKFIMEGSKRIECRDGKWTPLPVEKTCGNPPELNHGDLKSNHPPPYHHGDSVEYSCQEAFTVIGKKKVTCIQGTWTALPQCIEISQLKKCTVPPDPSNGKITSTKSDYPHNSFLFFICNANFEAEESTRIPCINGKWQQLPTCLRRRKLCPPPPQIPHAQMISTTVSYVSGETLSVRCEDGYLLQGPEEIKCENGVWKFVPHCVTGGKCGPPPAIDNGDIISFPLLEYPPGAKVEYKCQNLYKLEGSKQVACRNGKWSKPPSCLEACTASPEDMVRNNIELKWSDSKKLYTETGEVIEFTCKLGFMKAPGSPSFQAQCLQGRIIYPKCIEGKFHFPLC</sequence>
<reference evidence="7" key="1">
    <citation type="submission" date="2025-08" db="UniProtKB">
        <authorList>
            <consortium name="Ensembl"/>
        </authorList>
    </citation>
    <scope>IDENTIFICATION</scope>
    <source>
        <strain evidence="7">Glennie</strain>
    </source>
</reference>
<dbReference type="Proteomes" id="UP000002279">
    <property type="component" value="Unplaced"/>
</dbReference>
<dbReference type="eggNOG" id="ENOG502QVSB">
    <property type="taxonomic scope" value="Eukaryota"/>
</dbReference>
<evidence type="ECO:0000313" key="8">
    <source>
        <dbReference type="Proteomes" id="UP000002279"/>
    </source>
</evidence>
<keyword evidence="2 5" id="KW-0732">Signal</keyword>
<dbReference type="FunFam" id="2.10.70.10:FF:000060">
    <property type="entry name" value="Complement inhibitory factor H"/>
    <property type="match status" value="1"/>
</dbReference>
<dbReference type="InterPro" id="IPR000436">
    <property type="entry name" value="Sushi_SCR_CCP_dom"/>
</dbReference>
<organism evidence="7 8">
    <name type="scientific">Ornithorhynchus anatinus</name>
    <name type="common">Duckbill platypus</name>
    <dbReference type="NCBI Taxonomy" id="9258"/>
    <lineage>
        <taxon>Eukaryota</taxon>
        <taxon>Metazoa</taxon>
        <taxon>Chordata</taxon>
        <taxon>Craniata</taxon>
        <taxon>Vertebrata</taxon>
        <taxon>Euteleostomi</taxon>
        <taxon>Mammalia</taxon>
        <taxon>Monotremata</taxon>
        <taxon>Ornithorhynchidae</taxon>
        <taxon>Ornithorhynchus</taxon>
    </lineage>
</organism>
<keyword evidence="8" id="KW-1185">Reference proteome</keyword>
<feature type="disulfide bond" evidence="4">
    <location>
        <begin position="264"/>
        <end position="307"/>
    </location>
</feature>
<dbReference type="SMART" id="SM00032">
    <property type="entry name" value="CCP"/>
    <property type="match status" value="9"/>
</dbReference>
<evidence type="ECO:0000256" key="4">
    <source>
        <dbReference type="PROSITE-ProRule" id="PRU00302"/>
    </source>
</evidence>
<feature type="domain" description="Sushi" evidence="6">
    <location>
        <begin position="82"/>
        <end position="142"/>
    </location>
</feature>